<dbReference type="SUPFAM" id="SSF52540">
    <property type="entry name" value="P-loop containing nucleoside triphosphate hydrolases"/>
    <property type="match status" value="2"/>
</dbReference>
<reference evidence="5 6" key="1">
    <citation type="submission" date="2018-04" db="EMBL/GenBank/DDBJ databases">
        <title>Novel Campyloabacter and Helicobacter Species and Strains.</title>
        <authorList>
            <person name="Mannion A.J."/>
            <person name="Shen Z."/>
            <person name="Fox J.G."/>
        </authorList>
    </citation>
    <scope>NUCLEOTIDE SEQUENCE [LARGE SCALE GENOMIC DNA]</scope>
    <source>
        <strain evidence="5 6">MIT 04-9366</strain>
    </source>
</reference>
<dbReference type="PANTHER" id="PTHR23073">
    <property type="entry name" value="26S PROTEASOME REGULATORY SUBUNIT"/>
    <property type="match status" value="1"/>
</dbReference>
<evidence type="ECO:0000256" key="1">
    <source>
        <dbReference type="ARBA" id="ARBA00006914"/>
    </source>
</evidence>
<dbReference type="InterPro" id="IPR003593">
    <property type="entry name" value="AAA+_ATPase"/>
</dbReference>
<feature type="domain" description="AAA+ ATPase" evidence="4">
    <location>
        <begin position="471"/>
        <end position="600"/>
    </location>
</feature>
<dbReference type="OrthoDB" id="9809379at2"/>
<evidence type="ECO:0000313" key="5">
    <source>
        <dbReference type="EMBL" id="RDU70283.1"/>
    </source>
</evidence>
<dbReference type="InterPro" id="IPR050221">
    <property type="entry name" value="26S_Proteasome_ATPase"/>
</dbReference>
<keyword evidence="6" id="KW-1185">Reference proteome</keyword>
<evidence type="ECO:0000256" key="3">
    <source>
        <dbReference type="ARBA" id="ARBA00022840"/>
    </source>
</evidence>
<dbReference type="InterPro" id="IPR003959">
    <property type="entry name" value="ATPase_AAA_core"/>
</dbReference>
<accession>A0A3D8IZ03</accession>
<dbReference type="AlphaFoldDB" id="A0A3D8IZ03"/>
<dbReference type="Gene3D" id="3.40.50.300">
    <property type="entry name" value="P-loop containing nucleotide triphosphate hydrolases"/>
    <property type="match status" value="2"/>
</dbReference>
<dbReference type="Proteomes" id="UP000257045">
    <property type="component" value="Unassembled WGS sequence"/>
</dbReference>
<name>A0A3D8IZ03_9HELI</name>
<dbReference type="GO" id="GO:0005524">
    <property type="term" value="F:ATP binding"/>
    <property type="evidence" value="ECO:0007669"/>
    <property type="project" value="UniProtKB-KW"/>
</dbReference>
<comment type="caution">
    <text evidence="5">The sequence shown here is derived from an EMBL/GenBank/DDBJ whole genome shotgun (WGS) entry which is preliminary data.</text>
</comment>
<evidence type="ECO:0000256" key="2">
    <source>
        <dbReference type="ARBA" id="ARBA00022741"/>
    </source>
</evidence>
<organism evidence="5 6">
    <name type="scientific">Helicobacter brantae</name>
    <dbReference type="NCBI Taxonomy" id="375927"/>
    <lineage>
        <taxon>Bacteria</taxon>
        <taxon>Pseudomonadati</taxon>
        <taxon>Campylobacterota</taxon>
        <taxon>Epsilonproteobacteria</taxon>
        <taxon>Campylobacterales</taxon>
        <taxon>Helicobacteraceae</taxon>
        <taxon>Helicobacter</taxon>
    </lineage>
</organism>
<dbReference type="Pfam" id="PF00004">
    <property type="entry name" value="AAA"/>
    <property type="match status" value="2"/>
</dbReference>
<dbReference type="InterPro" id="IPR027417">
    <property type="entry name" value="P-loop_NTPase"/>
</dbReference>
<keyword evidence="3" id="KW-0067">ATP-binding</keyword>
<evidence type="ECO:0000313" key="6">
    <source>
        <dbReference type="Proteomes" id="UP000257045"/>
    </source>
</evidence>
<evidence type="ECO:0000259" key="4">
    <source>
        <dbReference type="SMART" id="SM00382"/>
    </source>
</evidence>
<dbReference type="SMART" id="SM00382">
    <property type="entry name" value="AAA"/>
    <property type="match status" value="2"/>
</dbReference>
<keyword evidence="2" id="KW-0547">Nucleotide-binding</keyword>
<dbReference type="RefSeq" id="WP_115569830.1">
    <property type="nucleotide sequence ID" value="NZ_NXLV01000011.1"/>
</dbReference>
<dbReference type="EMBL" id="NXLV01000011">
    <property type="protein sequence ID" value="RDU70283.1"/>
    <property type="molecule type" value="Genomic_DNA"/>
</dbReference>
<gene>
    <name evidence="5" type="ORF">CQA58_06045</name>
</gene>
<dbReference type="GO" id="GO:0016887">
    <property type="term" value="F:ATP hydrolysis activity"/>
    <property type="evidence" value="ECO:0007669"/>
    <property type="project" value="InterPro"/>
</dbReference>
<sequence length="681" mass="78218">MRRHHRRVESFLCETEVQDRLKFWILKILLELDGLRRFCDIDGYISNHTILHFLDLEGVESSGRGVNPQELLRALREKYQKMQDLKIGGNKALEDNLAKLKSFFHLSKNEVKILEFLLCLKQYKILDEAMDLLPREQNLPNLITNFSRLLEISRSEVETIFSPRSTLCKTAIIEIDRYGEIEISDKRFVFKMFGKISKIEELFEAIIKPCSKSELTLKDYNHIQEDVSNIYNYLKNALSKKIEGVNILLYGKAGTGKTELVKTLAQTLKASLYEVSYTDEDGDFIEGRSRMGAYRIAQNLLRGKKLLMYDEAEDIFYGDERFLQKGKAWINRSLECNKIPTFWITNKISKIDEAIIRRFDYILELPIPPKSKRKELLQKYCSKLIDRNIIEDISFNEKISPALVQRASRLVEISNTKNSSKLFAKYIDNSLQAMGYKREKISSNLPQSYDLRFINADIDANSILKGLHQNPNARICLYGVAGSGKSAYGRYLAQSLNLPCILKKGSDLLDKYVGGTEQNIAQAFEEAKANNAVLIFDEVDSFLQDRSGAVRNWEITQVNEMLVQMESFDGIFIATTNLINNLDKASLRRFDLKAEFKYLKSSQVWGLFSKECEILGLKVDKSLKEKVEALSNISAGDFATITRQARFSPIIDGLDFYQRLLKKAKIKNQEESKTIGFASNF</sequence>
<proteinExistence type="inferred from homology"/>
<feature type="domain" description="AAA+ ATPase" evidence="4">
    <location>
        <begin position="243"/>
        <end position="369"/>
    </location>
</feature>
<comment type="similarity">
    <text evidence="1">Belongs to the AAA ATPase family.</text>
</comment>
<protein>
    <submittedName>
        <fullName evidence="5">AAA family ATPase</fullName>
    </submittedName>
</protein>
<dbReference type="CDD" id="cd19481">
    <property type="entry name" value="RecA-like_protease"/>
    <property type="match status" value="1"/>
</dbReference>